<name>A0A1R0GMZ6_9FUNG</name>
<proteinExistence type="predicted"/>
<keyword evidence="2" id="KW-1185">Reference proteome</keyword>
<accession>A0A1R0GMZ6</accession>
<dbReference type="EMBL" id="LSSL01006884">
    <property type="protein sequence ID" value="OLY78248.1"/>
    <property type="molecule type" value="Genomic_DNA"/>
</dbReference>
<evidence type="ECO:0000313" key="2">
    <source>
        <dbReference type="Proteomes" id="UP000187455"/>
    </source>
</evidence>
<dbReference type="Proteomes" id="UP000187455">
    <property type="component" value="Unassembled WGS sequence"/>
</dbReference>
<evidence type="ECO:0000313" key="1">
    <source>
        <dbReference type="EMBL" id="OLY78248.1"/>
    </source>
</evidence>
<comment type="caution">
    <text evidence="1">The sequence shown here is derived from an EMBL/GenBank/DDBJ whole genome shotgun (WGS) entry which is preliminary data.</text>
</comment>
<sequence>MQHQSIFDLHLVYLGK</sequence>
<protein>
    <submittedName>
        <fullName evidence="1">Uncharacterized protein</fullName>
    </submittedName>
</protein>
<feature type="non-terminal residue" evidence="1">
    <location>
        <position position="16"/>
    </location>
</feature>
<reference evidence="1 2" key="1">
    <citation type="journal article" date="2016" name="Mol. Biol. Evol.">
        <title>Genome-Wide Survey of Gut Fungi (Harpellales) Reveals the First Horizontally Transferred Ubiquitin Gene from a Mosquito Host.</title>
        <authorList>
            <person name="Wang Y."/>
            <person name="White M.M."/>
            <person name="Kvist S."/>
            <person name="Moncalvo J.M."/>
        </authorList>
    </citation>
    <scope>NUCLEOTIDE SEQUENCE [LARGE SCALE GENOMIC DNA]</scope>
    <source>
        <strain evidence="1 2">ALG-7-W6</strain>
    </source>
</reference>
<gene>
    <name evidence="1" type="ORF">AYI68_g7707</name>
</gene>
<dbReference type="AlphaFoldDB" id="A0A1R0GMZ6"/>
<organism evidence="1 2">
    <name type="scientific">Smittium mucronatum</name>
    <dbReference type="NCBI Taxonomy" id="133383"/>
    <lineage>
        <taxon>Eukaryota</taxon>
        <taxon>Fungi</taxon>
        <taxon>Fungi incertae sedis</taxon>
        <taxon>Zoopagomycota</taxon>
        <taxon>Kickxellomycotina</taxon>
        <taxon>Harpellomycetes</taxon>
        <taxon>Harpellales</taxon>
        <taxon>Legeriomycetaceae</taxon>
        <taxon>Smittium</taxon>
    </lineage>
</organism>